<dbReference type="EMBL" id="JAHXRI010000004">
    <property type="protein sequence ID" value="MBZ1349546.1"/>
    <property type="molecule type" value="Genomic_DNA"/>
</dbReference>
<accession>A0A953NA71</accession>
<name>A0A953NA71_9BURK</name>
<comment type="caution">
    <text evidence="1">The sequence shown here is derived from an EMBL/GenBank/DDBJ whole genome shotgun (WGS) entry which is preliminary data.</text>
</comment>
<dbReference type="RefSeq" id="WP_259659966.1">
    <property type="nucleotide sequence ID" value="NZ_JAHXRI010000004.1"/>
</dbReference>
<keyword evidence="2" id="KW-1185">Reference proteome</keyword>
<protein>
    <submittedName>
        <fullName evidence="1">Halocarboxylic acid dehydrogenase DehI family protein</fullName>
    </submittedName>
</protein>
<evidence type="ECO:0000313" key="1">
    <source>
        <dbReference type="EMBL" id="MBZ1349546.1"/>
    </source>
</evidence>
<dbReference type="AlphaFoldDB" id="A0A953NA71"/>
<sequence>MNNLPEIHPLNAPPEIAAIYADIRLTSGLSLVNLIWRHFAALPGVLDWAWDAVRPLVASEQMIAARQRVMANIALPTLNPLTIDAWRAMGLSDADLNDFRDLIANYVRGNCTNLIALTALRLKLDGAVGATPVFVSAEPPKAAAPLPPIPRIDSLDPERAQAIKALALRHDGAQGGIIPSLYLELARWPALIDYFPSGLAPLYTPSAMLAASTSACRAAETEAMAMLPSVPAAPANVQAMRPALDHFTRFIIPDLTPVCIAVERLLPRE</sequence>
<dbReference type="Gene3D" id="1.20.1290.10">
    <property type="entry name" value="AhpD-like"/>
    <property type="match status" value="1"/>
</dbReference>
<dbReference type="Proteomes" id="UP000739565">
    <property type="component" value="Unassembled WGS sequence"/>
</dbReference>
<proteinExistence type="predicted"/>
<reference evidence="1" key="1">
    <citation type="submission" date="2021-07" db="EMBL/GenBank/DDBJ databases">
        <title>New genus and species of the family Alcaligenaceae.</title>
        <authorList>
            <person name="Hahn M.W."/>
        </authorList>
    </citation>
    <scope>NUCLEOTIDE SEQUENCE</scope>
    <source>
        <strain evidence="1">LF4-65</strain>
    </source>
</reference>
<organism evidence="1 2">
    <name type="scientific">Zwartia hollandica</name>
    <dbReference type="NCBI Taxonomy" id="324606"/>
    <lineage>
        <taxon>Bacteria</taxon>
        <taxon>Pseudomonadati</taxon>
        <taxon>Pseudomonadota</taxon>
        <taxon>Betaproteobacteria</taxon>
        <taxon>Burkholderiales</taxon>
        <taxon>Alcaligenaceae</taxon>
        <taxon>Zwartia</taxon>
    </lineage>
</organism>
<gene>
    <name evidence="1" type="ORF">KZZ10_02715</name>
</gene>
<evidence type="ECO:0000313" key="2">
    <source>
        <dbReference type="Proteomes" id="UP000739565"/>
    </source>
</evidence>
<dbReference type="InterPro" id="IPR029032">
    <property type="entry name" value="AhpD-like"/>
</dbReference>